<dbReference type="GeneID" id="53688625"/>
<feature type="domain" description="Dinitrogenase iron-molybdenum cofactor biosynthesis" evidence="8">
    <location>
        <begin position="309"/>
        <end position="401"/>
    </location>
</feature>
<dbReference type="Proteomes" id="UP000056925">
    <property type="component" value="Chromosome"/>
</dbReference>
<dbReference type="CDD" id="cd00851">
    <property type="entry name" value="MTH1175"/>
    <property type="match status" value="1"/>
</dbReference>
<dbReference type="PANTHER" id="PTHR43840">
    <property type="entry name" value="MITOCHONDRIAL METAL TRANSPORTER 1-RELATED"/>
    <property type="match status" value="1"/>
</dbReference>
<feature type="domain" description="Cation efflux protein transmembrane" evidence="7">
    <location>
        <begin position="17"/>
        <end position="207"/>
    </location>
</feature>
<dbReference type="SUPFAM" id="SSF161111">
    <property type="entry name" value="Cation efflux protein transmembrane domain-like"/>
    <property type="match status" value="1"/>
</dbReference>
<dbReference type="InterPro" id="IPR027470">
    <property type="entry name" value="Cation_efflux_CTD"/>
</dbReference>
<gene>
    <name evidence="10" type="ORF">MSTHC_2198</name>
</gene>
<dbReference type="SUPFAM" id="SSF160240">
    <property type="entry name" value="Cation efflux protein cytoplasmic domain-like"/>
    <property type="match status" value="1"/>
</dbReference>
<dbReference type="PANTHER" id="PTHR43840:SF15">
    <property type="entry name" value="MITOCHONDRIAL METAL TRANSPORTER 1-RELATED"/>
    <property type="match status" value="1"/>
</dbReference>
<dbReference type="InterPro" id="IPR036105">
    <property type="entry name" value="DiNase_FeMo-co_biosyn_sf"/>
</dbReference>
<dbReference type="NCBIfam" id="TIGR01297">
    <property type="entry name" value="CDF"/>
    <property type="match status" value="1"/>
</dbReference>
<evidence type="ECO:0000256" key="6">
    <source>
        <dbReference type="SAM" id="Phobius"/>
    </source>
</evidence>
<dbReference type="GO" id="GO:0008324">
    <property type="term" value="F:monoatomic cation transmembrane transporter activity"/>
    <property type="evidence" value="ECO:0007669"/>
    <property type="project" value="InterPro"/>
</dbReference>
<keyword evidence="3 6" id="KW-0812">Transmembrane</keyword>
<dbReference type="RefSeq" id="WP_048166969.1">
    <property type="nucleotide sequence ID" value="NZ_CP009502.1"/>
</dbReference>
<dbReference type="Pfam" id="PF01545">
    <property type="entry name" value="Cation_efflux"/>
    <property type="match status" value="1"/>
</dbReference>
<evidence type="ECO:0000313" key="11">
    <source>
        <dbReference type="Proteomes" id="UP000056925"/>
    </source>
</evidence>
<dbReference type="InterPro" id="IPR050291">
    <property type="entry name" value="CDF_Transporter"/>
</dbReference>
<dbReference type="InterPro" id="IPR036837">
    <property type="entry name" value="Cation_efflux_CTD_sf"/>
</dbReference>
<sequence length="411" mass="45337">MNSQDNLKLGVKASRNSTLALALLAFLKGAVGIYSGSMVLLADAVHTGLDIFASLAVLIGLKISLKSSGKHFPYGYYKAENIVALFVSLLILFSGFELLKEGFTGVSTASKLEFQGLALATAVFSVLVIYGLSVYKRNVGTKINSQALITDARHSYTDVFSSMVVVVAVLGSILGFSELNNLGVILISLLIFKMGIESARDAVLTLMDAWLDEEKSERIKKNIYNIPGLIELEDLKLRKSGLVVFGEATVEIEGETDLKRVELLSEDIKTAVKKEVENLEHIVVNLKPVRRKNLKLALPVLDRNGFQAELSEHIGKSPYFLFVELEEGRVGDWQILENLFSNSEKKRGVKAVDLVIREKANAIAVKTVAKVPFYMLRDNFIKILRIPEGAATVRDVLDRFQDLEEITAPME</sequence>
<dbReference type="Gene3D" id="3.30.70.1350">
    <property type="entry name" value="Cation efflux protein, cytoplasmic domain"/>
    <property type="match status" value="1"/>
</dbReference>
<evidence type="ECO:0000313" key="10">
    <source>
        <dbReference type="EMBL" id="AKB16516.1"/>
    </source>
</evidence>
<feature type="transmembrane region" description="Helical" evidence="6">
    <location>
        <begin position="116"/>
        <end position="135"/>
    </location>
</feature>
<feature type="transmembrane region" description="Helical" evidence="6">
    <location>
        <begin position="48"/>
        <end position="65"/>
    </location>
</feature>
<dbReference type="InterPro" id="IPR002524">
    <property type="entry name" value="Cation_efflux"/>
</dbReference>
<dbReference type="GO" id="GO:0016020">
    <property type="term" value="C:membrane"/>
    <property type="evidence" value="ECO:0007669"/>
    <property type="project" value="UniProtKB-SubCell"/>
</dbReference>
<dbReference type="EMBL" id="CP009502">
    <property type="protein sequence ID" value="AKB16516.1"/>
    <property type="molecule type" value="Genomic_DNA"/>
</dbReference>
<evidence type="ECO:0000259" key="7">
    <source>
        <dbReference type="Pfam" id="PF01545"/>
    </source>
</evidence>
<keyword evidence="5 6" id="KW-0472">Membrane</keyword>
<evidence type="ECO:0000256" key="3">
    <source>
        <dbReference type="ARBA" id="ARBA00022692"/>
    </source>
</evidence>
<dbReference type="Pfam" id="PF16916">
    <property type="entry name" value="ZT_dimer"/>
    <property type="match status" value="1"/>
</dbReference>
<keyword evidence="2" id="KW-0813">Transport</keyword>
<protein>
    <submittedName>
        <fullName evidence="10">Cobalt-zinc-cadmium resistance protein</fullName>
    </submittedName>
</protein>
<feature type="transmembrane region" description="Helical" evidence="6">
    <location>
        <begin position="77"/>
        <end position="96"/>
    </location>
</feature>
<dbReference type="PATRIC" id="fig|1434121.4.peg.2669"/>
<evidence type="ECO:0000256" key="5">
    <source>
        <dbReference type="ARBA" id="ARBA00023136"/>
    </source>
</evidence>
<dbReference type="AlphaFoldDB" id="A0A0E3L1M2"/>
<feature type="domain" description="Cation efflux protein cytoplasmic" evidence="9">
    <location>
        <begin position="211"/>
        <end position="288"/>
    </location>
</feature>
<dbReference type="Gene3D" id="1.20.1510.10">
    <property type="entry name" value="Cation efflux protein transmembrane domain"/>
    <property type="match status" value="1"/>
</dbReference>
<feature type="transmembrane region" description="Helical" evidence="6">
    <location>
        <begin position="21"/>
        <end position="42"/>
    </location>
</feature>
<evidence type="ECO:0000259" key="8">
    <source>
        <dbReference type="Pfam" id="PF02579"/>
    </source>
</evidence>
<keyword evidence="4 6" id="KW-1133">Transmembrane helix</keyword>
<evidence type="ECO:0000256" key="4">
    <source>
        <dbReference type="ARBA" id="ARBA00022989"/>
    </source>
</evidence>
<dbReference type="HOGENOM" id="CLU_013430_3_3_2"/>
<dbReference type="KEGG" id="mthe:MSTHC_2198"/>
<accession>A0A0E3L1M2</accession>
<evidence type="ECO:0000259" key="9">
    <source>
        <dbReference type="Pfam" id="PF16916"/>
    </source>
</evidence>
<dbReference type="InterPro" id="IPR033913">
    <property type="entry name" value="MTH1175_dom"/>
</dbReference>
<evidence type="ECO:0000256" key="1">
    <source>
        <dbReference type="ARBA" id="ARBA00004141"/>
    </source>
</evidence>
<dbReference type="InterPro" id="IPR027469">
    <property type="entry name" value="Cation_efflux_TMD_sf"/>
</dbReference>
<dbReference type="InterPro" id="IPR003731">
    <property type="entry name" value="Di-Nase_FeMo-co_biosynth"/>
</dbReference>
<proteinExistence type="predicted"/>
<name>A0A0E3L1M2_METTE</name>
<dbReference type="Pfam" id="PF02579">
    <property type="entry name" value="Nitro_FeMo-Co"/>
    <property type="match status" value="1"/>
</dbReference>
<organism evidence="10 11">
    <name type="scientific">Methanosarcina thermophila CHTI-55</name>
    <dbReference type="NCBI Taxonomy" id="1434121"/>
    <lineage>
        <taxon>Archaea</taxon>
        <taxon>Methanobacteriati</taxon>
        <taxon>Methanobacteriota</taxon>
        <taxon>Stenosarchaea group</taxon>
        <taxon>Methanomicrobia</taxon>
        <taxon>Methanosarcinales</taxon>
        <taxon>Methanosarcinaceae</taxon>
        <taxon>Methanosarcina</taxon>
    </lineage>
</organism>
<reference evidence="10 11" key="1">
    <citation type="submission" date="2014-07" db="EMBL/GenBank/DDBJ databases">
        <title>Methanogenic archaea and the global carbon cycle.</title>
        <authorList>
            <person name="Henriksen J.R."/>
            <person name="Luke J."/>
            <person name="Reinhart S."/>
            <person name="Benedict M.N."/>
            <person name="Youngblut N.D."/>
            <person name="Metcalf M.E."/>
            <person name="Whitaker R.J."/>
            <person name="Metcalf W.W."/>
        </authorList>
    </citation>
    <scope>NUCLEOTIDE SEQUENCE [LARGE SCALE GENOMIC DNA]</scope>
    <source>
        <strain evidence="10 11">CHTI-55</strain>
    </source>
</reference>
<dbReference type="Gene3D" id="3.30.420.130">
    <property type="entry name" value="Dinitrogenase iron-molybdenum cofactor biosynthesis domain"/>
    <property type="match status" value="1"/>
</dbReference>
<dbReference type="InterPro" id="IPR058533">
    <property type="entry name" value="Cation_efflux_TM"/>
</dbReference>
<evidence type="ECO:0000256" key="2">
    <source>
        <dbReference type="ARBA" id="ARBA00022448"/>
    </source>
</evidence>
<comment type="subcellular location">
    <subcellularLocation>
        <location evidence="1">Membrane</location>
        <topology evidence="1">Multi-pass membrane protein</topology>
    </subcellularLocation>
</comment>
<feature type="transmembrane region" description="Helical" evidence="6">
    <location>
        <begin position="156"/>
        <end position="176"/>
    </location>
</feature>
<dbReference type="SUPFAM" id="SSF53146">
    <property type="entry name" value="Nitrogenase accessory factor-like"/>
    <property type="match status" value="1"/>
</dbReference>